<accession>A0A9P3GME3</accession>
<name>A0A9P3GME3_9APHY</name>
<dbReference type="PANTHER" id="PTHR12872">
    <property type="entry name" value="ALPHA-N-ACETYLGLUCOSAMINIDASE"/>
    <property type="match status" value="1"/>
</dbReference>
<gene>
    <name evidence="3" type="ORF">PsYK624_147100</name>
</gene>
<dbReference type="InterPro" id="IPR007781">
    <property type="entry name" value="NAGLU"/>
</dbReference>
<reference evidence="3 4" key="1">
    <citation type="submission" date="2021-08" db="EMBL/GenBank/DDBJ databases">
        <title>Draft Genome Sequence of Phanerochaete sordida strain YK-624.</title>
        <authorList>
            <person name="Mori T."/>
            <person name="Dohra H."/>
            <person name="Suzuki T."/>
            <person name="Kawagishi H."/>
            <person name="Hirai H."/>
        </authorList>
    </citation>
    <scope>NUCLEOTIDE SEQUENCE [LARGE SCALE GENOMIC DNA]</scope>
    <source>
        <strain evidence="3 4">YK-624</strain>
    </source>
</reference>
<feature type="region of interest" description="Disordered" evidence="1">
    <location>
        <begin position="323"/>
        <end position="351"/>
    </location>
</feature>
<dbReference type="AlphaFoldDB" id="A0A9P3GME3"/>
<dbReference type="Pfam" id="PF05089">
    <property type="entry name" value="NAGLU"/>
    <property type="match status" value="1"/>
</dbReference>
<feature type="compositionally biased region" description="Low complexity" evidence="1">
    <location>
        <begin position="324"/>
        <end position="334"/>
    </location>
</feature>
<keyword evidence="4" id="KW-1185">Reference proteome</keyword>
<dbReference type="EMBL" id="BPQB01000088">
    <property type="protein sequence ID" value="GJE98478.1"/>
    <property type="molecule type" value="Genomic_DNA"/>
</dbReference>
<evidence type="ECO:0000256" key="1">
    <source>
        <dbReference type="SAM" id="MobiDB-lite"/>
    </source>
</evidence>
<dbReference type="PANTHER" id="PTHR12872:SF1">
    <property type="entry name" value="ALPHA-N-ACETYLGLUCOSAMINIDASE"/>
    <property type="match status" value="1"/>
</dbReference>
<comment type="caution">
    <text evidence="3">The sequence shown here is derived from an EMBL/GenBank/DDBJ whole genome shotgun (WGS) entry which is preliminary data.</text>
</comment>
<proteinExistence type="predicted"/>
<dbReference type="Proteomes" id="UP000703269">
    <property type="component" value="Unassembled WGS sequence"/>
</dbReference>
<evidence type="ECO:0000313" key="3">
    <source>
        <dbReference type="EMBL" id="GJE98478.1"/>
    </source>
</evidence>
<feature type="domain" description="Alpha-N-acetylglucosaminidase tim-barrel" evidence="2">
    <location>
        <begin position="1"/>
        <end position="49"/>
    </location>
</feature>
<dbReference type="Gene3D" id="3.20.20.80">
    <property type="entry name" value="Glycosidases"/>
    <property type="match status" value="1"/>
</dbReference>
<dbReference type="InterPro" id="IPR024733">
    <property type="entry name" value="NAGLU_tim-barrel"/>
</dbReference>
<protein>
    <recommendedName>
        <fullName evidence="2">Alpha-N-acetylglucosaminidase tim-barrel domain-containing protein</fullName>
    </recommendedName>
</protein>
<evidence type="ECO:0000313" key="4">
    <source>
        <dbReference type="Proteomes" id="UP000703269"/>
    </source>
</evidence>
<dbReference type="OrthoDB" id="3240773at2759"/>
<sequence>MLVLNLYAEAQPQWSRTDSYYGRPWVWCQLHNLNGSLRLAGNLPHLLANRILELYSALVGAHGSPSLSAHDVATAGAPPLLALLQTSEQHLFSAWVRDATRWVDGNASYGVAYLEYDSSLVRMNVEPYTRPQVETIVRARLATTKRGVPDDTPDVIGPDGIQFACMEVSTISSDARRVLDTAARTDDVKRVMREMANSPTAADVRELAFHNWLLLADVWRWPRMWRSGIEEMRWGDVQHQHLLHVSAARRPRAVRPRRSFCSCSSRSPRRAQCSVRTGRRSRGSMRMTDAWGSTCATPFAALRVLAPARFRVRARMARARGGVTRLSQTASRTASARRREGSTGSAIGGSGASRRAVAKGLLDSAPRGNVARVPCVSSDSPCEPVWEAAVVQRVLAANTVKLRPAK</sequence>
<evidence type="ECO:0000259" key="2">
    <source>
        <dbReference type="Pfam" id="PF05089"/>
    </source>
</evidence>
<dbReference type="Gene3D" id="1.10.8.60">
    <property type="match status" value="1"/>
</dbReference>
<organism evidence="3 4">
    <name type="scientific">Phanerochaete sordida</name>
    <dbReference type="NCBI Taxonomy" id="48140"/>
    <lineage>
        <taxon>Eukaryota</taxon>
        <taxon>Fungi</taxon>
        <taxon>Dikarya</taxon>
        <taxon>Basidiomycota</taxon>
        <taxon>Agaricomycotina</taxon>
        <taxon>Agaricomycetes</taxon>
        <taxon>Polyporales</taxon>
        <taxon>Phanerochaetaceae</taxon>
        <taxon>Phanerochaete</taxon>
    </lineage>
</organism>